<proteinExistence type="predicted"/>
<sequence>MGRSSRYHRPMHSLWSHPHPTDPAMTCSIHRRVTDGGLAEAAELLSQIASGDDTLWPTWRWPALLLDNGLEVDSLGGHGSVRYRVADIESHRVRFVFTSAGPFAGEHTFLIAQAEPGAVEWMHHLDISSSLRPWAMRQVIRLHDGLLEDLFDTAQARMAGRPVRPRPLSPGFALLQRAYRMLEREP</sequence>
<accession>A0A2H1L706</accession>
<protein>
    <recommendedName>
        <fullName evidence="3">Polyketide cyclase / dehydrase and lipid transport</fullName>
    </recommendedName>
</protein>
<keyword evidence="2" id="KW-1185">Reference proteome</keyword>
<dbReference type="EMBL" id="FXZM01000011">
    <property type="protein sequence ID" value="SMY12659.1"/>
    <property type="molecule type" value="Genomic_DNA"/>
</dbReference>
<gene>
    <name evidence="1" type="ORF">BJEO58_02259</name>
</gene>
<dbReference type="Proteomes" id="UP000234462">
    <property type="component" value="Unassembled WGS sequence"/>
</dbReference>
<organism evidence="1 2">
    <name type="scientific">Brevibacterium jeotgali</name>
    <dbReference type="NCBI Taxonomy" id="1262550"/>
    <lineage>
        <taxon>Bacteria</taxon>
        <taxon>Bacillati</taxon>
        <taxon>Actinomycetota</taxon>
        <taxon>Actinomycetes</taxon>
        <taxon>Micrococcales</taxon>
        <taxon>Brevibacteriaceae</taxon>
        <taxon>Brevibacterium</taxon>
    </lineage>
</organism>
<name>A0A2H1L706_9MICO</name>
<evidence type="ECO:0000313" key="2">
    <source>
        <dbReference type="Proteomes" id="UP000234462"/>
    </source>
</evidence>
<evidence type="ECO:0008006" key="3">
    <source>
        <dbReference type="Google" id="ProtNLM"/>
    </source>
</evidence>
<evidence type="ECO:0000313" key="1">
    <source>
        <dbReference type="EMBL" id="SMY12659.1"/>
    </source>
</evidence>
<reference evidence="2" key="1">
    <citation type="submission" date="2017-03" db="EMBL/GenBank/DDBJ databases">
        <authorList>
            <person name="Monnet C."/>
        </authorList>
    </citation>
    <scope>NUCLEOTIDE SEQUENCE [LARGE SCALE GENOMIC DNA]</scope>
    <source>
        <strain evidence="2">SJ5-8</strain>
    </source>
</reference>
<dbReference type="AlphaFoldDB" id="A0A2H1L706"/>